<proteinExistence type="inferred from homology"/>
<feature type="active site" description="Nucleophile" evidence="5">
    <location>
        <position position="299"/>
    </location>
</feature>
<sequence length="364" mass="42380">MEKKENSKSKFDEKCVEMVRNVLEGRSTIKSEVYKTKDPKMYHRLVHMVVENYDLLLEVIKKCKYMEEDQELGVVKCFEILDRRLKNTRMYKKFKKALDGRKLKLTKPSVFIRINPLKNGTEKDIDFLKHEKTCIDGVYKILDSKDIVFSEEYKNGKFLIQNISSCLPAHILNPDEGSRVIDTCSAPGNKTSQLAMIMKNTGKIYAFERDKARAKTLKIRLERLGVNNTDVIEEDFMKTNPEDFKDIRYILCDPSCSGSGMHFGYKMDKERIEGLKSFQVGIVKHALKFKPEKLMYSVCSNHKEEGEEVVEEILKDSEYELEDISMFWGPSCPSEFPFSRNVIRCRRDDNGATGFFIALFRRKK</sequence>
<keyword evidence="8" id="KW-1185">Reference proteome</keyword>
<dbReference type="RefSeq" id="XP_003073150.1">
    <property type="nucleotide sequence ID" value="XM_003073104.1"/>
</dbReference>
<protein>
    <submittedName>
        <fullName evidence="7">Nop2-like nucleolar protein</fullName>
    </submittedName>
</protein>
<feature type="binding site" evidence="5">
    <location>
        <begin position="184"/>
        <end position="190"/>
    </location>
    <ligand>
        <name>S-adenosyl-L-methionine</name>
        <dbReference type="ChEBI" id="CHEBI:59789"/>
    </ligand>
</feature>
<evidence type="ECO:0000313" key="8">
    <source>
        <dbReference type="Proteomes" id="UP000002313"/>
    </source>
</evidence>
<dbReference type="CDD" id="cd02440">
    <property type="entry name" value="AdoMet_MTases"/>
    <property type="match status" value="1"/>
</dbReference>
<feature type="domain" description="SAM-dependent MTase RsmB/NOP-type" evidence="6">
    <location>
        <begin position="86"/>
        <end position="363"/>
    </location>
</feature>
<dbReference type="KEGG" id="ein:Eint_070260"/>
<dbReference type="HOGENOM" id="CLU_005316_7_4_1"/>
<organism evidence="7 8">
    <name type="scientific">Encephalitozoon intestinalis (strain ATCC 50506)</name>
    <name type="common">Microsporidian parasite</name>
    <name type="synonym">Septata intestinalis</name>
    <dbReference type="NCBI Taxonomy" id="876142"/>
    <lineage>
        <taxon>Eukaryota</taxon>
        <taxon>Fungi</taxon>
        <taxon>Fungi incertae sedis</taxon>
        <taxon>Microsporidia</taxon>
        <taxon>Unikaryonidae</taxon>
        <taxon>Encephalitozoon</taxon>
    </lineage>
</organism>
<keyword evidence="1 5" id="KW-0489">Methyltransferase</keyword>
<dbReference type="Gene3D" id="3.40.50.150">
    <property type="entry name" value="Vaccinia Virus protein VP39"/>
    <property type="match status" value="1"/>
</dbReference>
<dbReference type="InterPro" id="IPR001678">
    <property type="entry name" value="MeTrfase_RsmB-F_NOP2_dom"/>
</dbReference>
<dbReference type="GeneID" id="9697968"/>
<dbReference type="InterPro" id="IPR029063">
    <property type="entry name" value="SAM-dependent_MTases_sf"/>
</dbReference>
<accession>E0S7V5</accession>
<dbReference type="InterPro" id="IPR049560">
    <property type="entry name" value="MeTrfase_RsmB-F_NOP2_cat"/>
</dbReference>
<dbReference type="GO" id="GO:0070475">
    <property type="term" value="P:rRNA base methylation"/>
    <property type="evidence" value="ECO:0007669"/>
    <property type="project" value="TreeGrafter"/>
</dbReference>
<dbReference type="GO" id="GO:0005730">
    <property type="term" value="C:nucleolus"/>
    <property type="evidence" value="ECO:0007669"/>
    <property type="project" value="TreeGrafter"/>
</dbReference>
<feature type="binding site" evidence="5">
    <location>
        <position position="253"/>
    </location>
    <ligand>
        <name>S-adenosyl-L-methionine</name>
        <dbReference type="ChEBI" id="CHEBI:59789"/>
    </ligand>
</feature>
<dbReference type="GO" id="GO:0008173">
    <property type="term" value="F:RNA methyltransferase activity"/>
    <property type="evidence" value="ECO:0007669"/>
    <property type="project" value="InterPro"/>
</dbReference>
<feature type="binding site" evidence="5">
    <location>
        <position position="208"/>
    </location>
    <ligand>
        <name>S-adenosyl-L-methionine</name>
        <dbReference type="ChEBI" id="CHEBI:59789"/>
    </ligand>
</feature>
<name>E0S7V5_ENCIT</name>
<evidence type="ECO:0000256" key="4">
    <source>
        <dbReference type="ARBA" id="ARBA00022884"/>
    </source>
</evidence>
<dbReference type="OrthoDB" id="435282at2759"/>
<evidence type="ECO:0000256" key="5">
    <source>
        <dbReference type="PROSITE-ProRule" id="PRU01023"/>
    </source>
</evidence>
<dbReference type="Pfam" id="PF01189">
    <property type="entry name" value="Methyltr_RsmB-F"/>
    <property type="match status" value="1"/>
</dbReference>
<dbReference type="PROSITE" id="PS51686">
    <property type="entry name" value="SAM_MT_RSMB_NOP"/>
    <property type="match status" value="1"/>
</dbReference>
<dbReference type="GO" id="GO:0003723">
    <property type="term" value="F:RNA binding"/>
    <property type="evidence" value="ECO:0007669"/>
    <property type="project" value="UniProtKB-UniRule"/>
</dbReference>
<evidence type="ECO:0000259" key="6">
    <source>
        <dbReference type="PROSITE" id="PS51686"/>
    </source>
</evidence>
<evidence type="ECO:0000256" key="2">
    <source>
        <dbReference type="ARBA" id="ARBA00022679"/>
    </source>
</evidence>
<dbReference type="SUPFAM" id="SSF53335">
    <property type="entry name" value="S-adenosyl-L-methionine-dependent methyltransferases"/>
    <property type="match status" value="1"/>
</dbReference>
<dbReference type="PRINTS" id="PR02008">
    <property type="entry name" value="RCMTFAMILY"/>
</dbReference>
<evidence type="ECO:0000313" key="7">
    <source>
        <dbReference type="EMBL" id="ADM11790.1"/>
    </source>
</evidence>
<comment type="similarity">
    <text evidence="5">Belongs to the class I-like SAM-binding methyltransferase superfamily. RsmB/NOP family.</text>
</comment>
<evidence type="ECO:0000256" key="3">
    <source>
        <dbReference type="ARBA" id="ARBA00022691"/>
    </source>
</evidence>
<dbReference type="VEuPathDB" id="MicrosporidiaDB:Eint_070260"/>
<feature type="binding site" evidence="5">
    <location>
        <position position="235"/>
    </location>
    <ligand>
        <name>S-adenosyl-L-methionine</name>
        <dbReference type="ChEBI" id="CHEBI:59789"/>
    </ligand>
</feature>
<dbReference type="InterPro" id="IPR023267">
    <property type="entry name" value="RCMT"/>
</dbReference>
<reference evidence="7 8" key="1">
    <citation type="journal article" date="2010" name="Nat. Commun.">
        <title>The complete sequence of the smallest known nuclear genome from the microsporidian Encephalitozoon intestinalis.</title>
        <authorList>
            <person name="Corradi N."/>
            <person name="Pombert J.-F."/>
            <person name="Farinelli L."/>
            <person name="Didier E.S."/>
            <person name="Keeling P.J."/>
        </authorList>
    </citation>
    <scope>NUCLEOTIDE SEQUENCE [LARGE SCALE GENOMIC DNA]</scope>
    <source>
        <strain evidence="7 8">ATCC 50506</strain>
    </source>
</reference>
<keyword evidence="2 5" id="KW-0808">Transferase</keyword>
<dbReference type="AlphaFoldDB" id="E0S7V5"/>
<dbReference type="PANTHER" id="PTHR22807:SF4">
    <property type="entry name" value="28S RRNA (CYTOSINE-C(5))-METHYLTRANSFERASE"/>
    <property type="match status" value="1"/>
</dbReference>
<gene>
    <name evidence="7" type="ORF">Eint_070260</name>
</gene>
<dbReference type="PANTHER" id="PTHR22807">
    <property type="entry name" value="NOP2 YEAST -RELATED NOL1/NOP2/FMU SUN DOMAIN-CONTAINING"/>
    <property type="match status" value="1"/>
</dbReference>
<evidence type="ECO:0000256" key="1">
    <source>
        <dbReference type="ARBA" id="ARBA00022603"/>
    </source>
</evidence>
<keyword evidence="3 5" id="KW-0949">S-adenosyl-L-methionine</keyword>
<keyword evidence="4 5" id="KW-0694">RNA-binding</keyword>
<dbReference type="EMBL" id="CP001948">
    <property type="protein sequence ID" value="ADM11790.1"/>
    <property type="molecule type" value="Genomic_DNA"/>
</dbReference>
<reference evidence="7 8" key="2">
    <citation type="journal article" date="2012" name="Proc. Natl. Acad. Sci. U.S.A.">
        <title>Gain and loss of multiple functionally related, horizontally transferred genes in the reduced genomes of two microsporidian parasites.</title>
        <authorList>
            <person name="Pombert J.-F."/>
            <person name="Selman M."/>
            <person name="Burki F."/>
            <person name="Bardell F.T."/>
            <person name="Farinelli L."/>
            <person name="Solter L.F."/>
            <person name="Whitman D.W."/>
            <person name="Weiss L.M."/>
            <person name="Corradi N."/>
            <person name="Keeling P.J."/>
        </authorList>
    </citation>
    <scope>NUCLEOTIDE SEQUENCE [LARGE SCALE GENOMIC DNA]</scope>
    <source>
        <strain evidence="7 8">ATCC 50506</strain>
    </source>
</reference>
<dbReference type="Proteomes" id="UP000002313">
    <property type="component" value="Chromosome VII"/>
</dbReference>